<dbReference type="PANTHER" id="PTHR43157">
    <property type="entry name" value="PHOSPHATIDYLINOSITOL-GLYCAN BIOSYNTHESIS CLASS F PROTEIN-RELATED"/>
    <property type="match status" value="1"/>
</dbReference>
<dbReference type="PRINTS" id="PR00081">
    <property type="entry name" value="GDHRDH"/>
</dbReference>
<dbReference type="Pfam" id="PF00106">
    <property type="entry name" value="adh_short"/>
    <property type="match status" value="1"/>
</dbReference>
<reference evidence="3" key="1">
    <citation type="submission" date="2022-02" db="EMBL/GenBank/DDBJ databases">
        <authorList>
            <person name="Giguere J D."/>
        </authorList>
    </citation>
    <scope>NUCLEOTIDE SEQUENCE</scope>
    <source>
        <strain evidence="3">CCAP 1055/1</strain>
    </source>
</reference>
<name>A0A8J9X2U7_PHATR</name>
<keyword evidence="1" id="KW-0560">Oxidoreductase</keyword>
<evidence type="ECO:0000256" key="1">
    <source>
        <dbReference type="ARBA" id="ARBA00023002"/>
    </source>
</evidence>
<dbReference type="EMBL" id="OU594956">
    <property type="protein sequence ID" value="CAG9281418.1"/>
    <property type="molecule type" value="Genomic_DNA"/>
</dbReference>
<sequence>MSPIPTSTLLVRGGVVALLASSATLLYQRWTHEPIFVPHPGSLIGRTIVITGGTAGLGLESAKRLAYGGANVVVTARSVEKGEKAVQAVQDYLKESNIPDKPKVSFKVVDLNNLASVKEAANWDDLEQIDVLMNNAGVMGLPELELTKDGLEKQIQSNHLGHFVLTAVLTPKFSDRARIISVSSEAYKFARQGILWEYVWTGSPDYGPWKSYAQSKLANILFTAELQRRIDDAGKSWKAVALHPGVVATNLGRNYFGENLWDRIQADRRTPQWSSHPFQELGVYFLKLGLNTPVQGATTQILLASGAEESPGLYYAKSKPQKVAEFATDPHAAKRFWKESEELSSVVFEISA</sequence>
<accession>A0A8J9X2U7</accession>
<dbReference type="PRINTS" id="PR00080">
    <property type="entry name" value="SDRFAMILY"/>
</dbReference>
<evidence type="ECO:0000313" key="3">
    <source>
        <dbReference type="EMBL" id="CAG9281418.1"/>
    </source>
</evidence>
<dbReference type="Gene3D" id="3.40.50.720">
    <property type="entry name" value="NAD(P)-binding Rossmann-like Domain"/>
    <property type="match status" value="1"/>
</dbReference>
<gene>
    <name evidence="3" type="ORF">PTTT1_LOCUS16408</name>
</gene>
<dbReference type="PANTHER" id="PTHR43157:SF31">
    <property type="entry name" value="PHOSPHATIDYLINOSITOL-GLYCAN BIOSYNTHESIS CLASS F PROTEIN"/>
    <property type="match status" value="1"/>
</dbReference>
<dbReference type="InterPro" id="IPR002347">
    <property type="entry name" value="SDR_fam"/>
</dbReference>
<dbReference type="AlphaFoldDB" id="A0A8J9X2U7"/>
<dbReference type="SUPFAM" id="SSF51735">
    <property type="entry name" value="NAD(P)-binding Rossmann-fold domains"/>
    <property type="match status" value="1"/>
</dbReference>
<protein>
    <submittedName>
        <fullName evidence="3">Uncharacterized protein</fullName>
    </submittedName>
</protein>
<organism evidence="3">
    <name type="scientific">Phaeodactylum tricornutum</name>
    <name type="common">Diatom</name>
    <dbReference type="NCBI Taxonomy" id="2850"/>
    <lineage>
        <taxon>Eukaryota</taxon>
        <taxon>Sar</taxon>
        <taxon>Stramenopiles</taxon>
        <taxon>Ochrophyta</taxon>
        <taxon>Bacillariophyta</taxon>
        <taxon>Bacillariophyceae</taxon>
        <taxon>Bacillariophycidae</taxon>
        <taxon>Naviculales</taxon>
        <taxon>Phaeodactylaceae</taxon>
        <taxon>Phaeodactylum</taxon>
    </lineage>
</organism>
<dbReference type="GO" id="GO:0016491">
    <property type="term" value="F:oxidoreductase activity"/>
    <property type="evidence" value="ECO:0007669"/>
    <property type="project" value="UniProtKB-KW"/>
</dbReference>
<dbReference type="Proteomes" id="UP000836788">
    <property type="component" value="Chromosome 15"/>
</dbReference>
<dbReference type="OMA" id="KTEYNDW"/>
<dbReference type="InterPro" id="IPR036291">
    <property type="entry name" value="NAD(P)-bd_dom_sf"/>
</dbReference>
<evidence type="ECO:0000256" key="2">
    <source>
        <dbReference type="RuleBase" id="RU000363"/>
    </source>
</evidence>
<comment type="similarity">
    <text evidence="2">Belongs to the short-chain dehydrogenases/reductases (SDR) family.</text>
</comment>
<proteinExistence type="inferred from homology"/>